<evidence type="ECO:0000313" key="1">
    <source>
        <dbReference type="EMBL" id="KUG02591.1"/>
    </source>
</evidence>
<organism evidence="1">
    <name type="scientific">hydrocarbon metagenome</name>
    <dbReference type="NCBI Taxonomy" id="938273"/>
    <lineage>
        <taxon>unclassified sequences</taxon>
        <taxon>metagenomes</taxon>
        <taxon>ecological metagenomes</taxon>
    </lineage>
</organism>
<dbReference type="AlphaFoldDB" id="A0A0W8E1P5"/>
<comment type="caution">
    <text evidence="1">The sequence shown here is derived from an EMBL/GenBank/DDBJ whole genome shotgun (WGS) entry which is preliminary data.</text>
</comment>
<gene>
    <name evidence="1" type="ORF">ASZ90_019959</name>
</gene>
<sequence>MQKCEICGKETDNYSTCDSCELIYCIEHLGDHNECPVCGGEHTFKENF</sequence>
<protein>
    <recommendedName>
        <fullName evidence="2">RING-type domain-containing protein</fullName>
    </recommendedName>
</protein>
<accession>A0A0W8E1P5</accession>
<name>A0A0W8E1P5_9ZZZZ</name>
<reference evidence="1" key="1">
    <citation type="journal article" date="2015" name="Proc. Natl. Acad. Sci. U.S.A.">
        <title>Networks of energetic and metabolic interactions define dynamics in microbial communities.</title>
        <authorList>
            <person name="Embree M."/>
            <person name="Liu J.K."/>
            <person name="Al-Bassam M.M."/>
            <person name="Zengler K."/>
        </authorList>
    </citation>
    <scope>NUCLEOTIDE SEQUENCE</scope>
</reference>
<dbReference type="EMBL" id="LNQE01001916">
    <property type="protein sequence ID" value="KUG02591.1"/>
    <property type="molecule type" value="Genomic_DNA"/>
</dbReference>
<evidence type="ECO:0008006" key="2">
    <source>
        <dbReference type="Google" id="ProtNLM"/>
    </source>
</evidence>
<proteinExistence type="predicted"/>